<dbReference type="AlphaFoldDB" id="F8NUK5"/>
<feature type="domain" description="AB hydrolase-1" evidence="3">
    <location>
        <begin position="30"/>
        <end position="300"/>
    </location>
</feature>
<dbReference type="Proteomes" id="UP000008064">
    <property type="component" value="Unassembled WGS sequence"/>
</dbReference>
<comment type="similarity">
    <text evidence="2">Belongs to the AB hydrolase superfamily. Epoxide hydrolase family.</text>
</comment>
<dbReference type="InterPro" id="IPR000639">
    <property type="entry name" value="Epox_hydrolase-like"/>
</dbReference>
<dbReference type="GeneID" id="18816453"/>
<dbReference type="GO" id="GO:0016787">
    <property type="term" value="F:hydrolase activity"/>
    <property type="evidence" value="ECO:0007669"/>
    <property type="project" value="UniProtKB-KW"/>
</dbReference>
<keyword evidence="1" id="KW-0378">Hydrolase</keyword>
<protein>
    <recommendedName>
        <fullName evidence="3">AB hydrolase-1 domain-containing protein</fullName>
    </recommendedName>
</protein>
<evidence type="ECO:0000256" key="2">
    <source>
        <dbReference type="ARBA" id="ARBA00038334"/>
    </source>
</evidence>
<dbReference type="Pfam" id="PF00561">
    <property type="entry name" value="Abhydrolase_1"/>
    <property type="match status" value="1"/>
</dbReference>
<dbReference type="KEGG" id="sla:SERLADRAFT_448219"/>
<name>F8NUK5_SERL9</name>
<evidence type="ECO:0000256" key="1">
    <source>
        <dbReference type="ARBA" id="ARBA00022801"/>
    </source>
</evidence>
<evidence type="ECO:0000313" key="4">
    <source>
        <dbReference type="EMBL" id="EGO25225.1"/>
    </source>
</evidence>
<dbReference type="PANTHER" id="PTHR43329">
    <property type="entry name" value="EPOXIDE HYDROLASE"/>
    <property type="match status" value="1"/>
</dbReference>
<dbReference type="InterPro" id="IPR029058">
    <property type="entry name" value="AB_hydrolase_fold"/>
</dbReference>
<reference evidence="4" key="1">
    <citation type="submission" date="2011-04" db="EMBL/GenBank/DDBJ databases">
        <title>Evolution of plant cell wall degrading machinery underlies the functional diversity of forest fungi.</title>
        <authorList>
            <consortium name="US DOE Joint Genome Institute (JGI-PGF)"/>
            <person name="Eastwood D.C."/>
            <person name="Floudas D."/>
            <person name="Binder M."/>
            <person name="Majcherczyk A."/>
            <person name="Schneider P."/>
            <person name="Aerts A."/>
            <person name="Asiegbu F.O."/>
            <person name="Baker S.E."/>
            <person name="Barry K."/>
            <person name="Bendiksby M."/>
            <person name="Blumentritt M."/>
            <person name="Coutinho P.M."/>
            <person name="Cullen D."/>
            <person name="Cullen D."/>
            <person name="Gathman A."/>
            <person name="Goodell B."/>
            <person name="Henrissat B."/>
            <person name="Ihrmark K."/>
            <person name="Kauserud H."/>
            <person name="Kohler A."/>
            <person name="LaButti K."/>
            <person name="Lapidus A."/>
            <person name="Lavin J.L."/>
            <person name="Lee Y.-H."/>
            <person name="Lindquist E."/>
            <person name="Lilly W."/>
            <person name="Lucas S."/>
            <person name="Morin E."/>
            <person name="Murat C."/>
            <person name="Oguiza J.A."/>
            <person name="Park J."/>
            <person name="Pisabarro A.G."/>
            <person name="Riley R."/>
            <person name="Rosling A."/>
            <person name="Salamov A."/>
            <person name="Schmidt O."/>
            <person name="Schmutz J."/>
            <person name="Skrede I."/>
            <person name="Stenlid J."/>
            <person name="Wiebenga A."/>
            <person name="Xie X."/>
            <person name="Kues U."/>
            <person name="Hibbett D.S."/>
            <person name="Hoffmeister D."/>
            <person name="Hogberg N."/>
            <person name="Martin F."/>
            <person name="Grigoriev I.V."/>
            <person name="Watkinson S.C."/>
        </authorList>
    </citation>
    <scope>NUCLEOTIDE SEQUENCE</scope>
    <source>
        <strain evidence="4">S7.9</strain>
    </source>
</reference>
<dbReference type="OrthoDB" id="408373at2759"/>
<dbReference type="RefSeq" id="XP_007317347.1">
    <property type="nucleotide sequence ID" value="XM_007317285.1"/>
</dbReference>
<dbReference type="Gene3D" id="3.40.50.1820">
    <property type="entry name" value="alpha/beta hydrolase"/>
    <property type="match status" value="1"/>
</dbReference>
<dbReference type="HOGENOM" id="CLU_020336_7_0_1"/>
<evidence type="ECO:0000259" key="3">
    <source>
        <dbReference type="Pfam" id="PF00561"/>
    </source>
</evidence>
<organism>
    <name type="scientific">Serpula lacrymans var. lacrymans (strain S7.9)</name>
    <name type="common">Dry rot fungus</name>
    <dbReference type="NCBI Taxonomy" id="578457"/>
    <lineage>
        <taxon>Eukaryota</taxon>
        <taxon>Fungi</taxon>
        <taxon>Dikarya</taxon>
        <taxon>Basidiomycota</taxon>
        <taxon>Agaricomycotina</taxon>
        <taxon>Agaricomycetes</taxon>
        <taxon>Agaricomycetidae</taxon>
        <taxon>Boletales</taxon>
        <taxon>Coniophorineae</taxon>
        <taxon>Serpulaceae</taxon>
        <taxon>Serpula</taxon>
    </lineage>
</organism>
<sequence length="319" mass="36131">MDASLYKFTTTSRGFKYHYFSSPPQDSSKPTVLFLHGFPSSSYGFGVLVPDLLGYGLTDKPNETPDYVVSKMCKDVIEIVDVENVGKPIVVGHDWGSTFATRLANFHPERFIAFAFLTVAYVPPFVNFDYQKYLETTKAATGFDQFSYMAFFADDNAPKIVEEHWDSFFSVAYPNNPAPNTYADPHAAFKGHILANMQGPLPSYFTEEDKVEHSKYILRDGIQGPLRWYKVVMDRPSLMAADDETIPQENYIVTQPTFYGGGTYDYICVPKLGQATMEKYCPRATLYEIEADHWFILSHPKDLSDALLKWIKDEVLVGA</sequence>
<dbReference type="SUPFAM" id="SSF53474">
    <property type="entry name" value="alpha/beta-Hydrolases"/>
    <property type="match status" value="1"/>
</dbReference>
<proteinExistence type="inferred from homology"/>
<dbReference type="EMBL" id="GL945433">
    <property type="protein sequence ID" value="EGO25225.1"/>
    <property type="molecule type" value="Genomic_DNA"/>
</dbReference>
<dbReference type="PRINTS" id="PR00412">
    <property type="entry name" value="EPOXHYDRLASE"/>
</dbReference>
<accession>F8NUK5</accession>
<gene>
    <name evidence="4" type="ORF">SERLADRAFT_448219</name>
</gene>
<dbReference type="InterPro" id="IPR000073">
    <property type="entry name" value="AB_hydrolase_1"/>
</dbReference>